<dbReference type="Proteomes" id="UP000824139">
    <property type="component" value="Unassembled WGS sequence"/>
</dbReference>
<dbReference type="Pfam" id="PF09299">
    <property type="entry name" value="Mu-transpos_C"/>
    <property type="match status" value="1"/>
</dbReference>
<reference evidence="3" key="2">
    <citation type="journal article" date="2021" name="PeerJ">
        <title>Extensive microbial diversity within the chicken gut microbiome revealed by metagenomics and culture.</title>
        <authorList>
            <person name="Gilroy R."/>
            <person name="Ravi A."/>
            <person name="Getino M."/>
            <person name="Pursley I."/>
            <person name="Horton D.L."/>
            <person name="Alikhan N.F."/>
            <person name="Baker D."/>
            <person name="Gharbi K."/>
            <person name="Hall N."/>
            <person name="Watson M."/>
            <person name="Adriaenssens E.M."/>
            <person name="Foster-Nyarko E."/>
            <person name="Jarju S."/>
            <person name="Secka A."/>
            <person name="Antonio M."/>
            <person name="Oren A."/>
            <person name="Chaudhuri R.R."/>
            <person name="La Ragione R."/>
            <person name="Hildebrand F."/>
            <person name="Pallen M.J."/>
        </authorList>
    </citation>
    <scope>NUCLEOTIDE SEQUENCE</scope>
    <source>
        <strain evidence="3">CHK152-2994</strain>
    </source>
</reference>
<dbReference type="Gene3D" id="2.30.30.130">
    <property type="entry name" value="Transposase, Mu, C-terminal"/>
    <property type="match status" value="1"/>
</dbReference>
<evidence type="ECO:0000313" key="4">
    <source>
        <dbReference type="Proteomes" id="UP000824139"/>
    </source>
</evidence>
<dbReference type="InterPro" id="IPR012337">
    <property type="entry name" value="RNaseH-like_sf"/>
</dbReference>
<dbReference type="InterPro" id="IPR009004">
    <property type="entry name" value="Transposase_Mu_C"/>
</dbReference>
<dbReference type="InterPro" id="IPR015126">
    <property type="entry name" value="Mu_I-gamma"/>
</dbReference>
<sequence length="696" mass="81487">MRNEEYIDINKVAKAKELKSTRSIRIAIQKGKYEAREITVFGGKSYEILYSSLEPEIQEKLEDELIKETAQSKCTALVPVNNKPQVPSFMSDRAKMTALARVDVVNELTKVRSQYKTKKEADATFLELYNSGLLLPVVYRFLGSISVGTLHRWLSVYEETNDYRALIPGYKVSKQNEYNSILNDEMKQVFLKFLLHPNKFSLNKAVHLSKSILEKRGYTALPCDLSFKRFAEHYKKNNYDKWILFREGEKAYHDKVEAYIERDISVLNVGDVLIADGHVLNFQVINPFTGKPTRATLVGFLDWKSTALVGYEIMMTENTQCIASALRNAIINLGMIPKVVYQDNGRAFKAKYFQSCDFDEEGFSGVYANLGIRSVFAKPYNARAKIIERFFLEFQEEFEKMMPSYIGTSIEDKPAWLKRGEKLHRNMHKKLTNNYIPTVQEVIKYIDCWIDYHNSKPCPNERSKTIREMLNAVQKQDIDKNILNDLMMKTEARTINKHGITFLGMHYRSDAILGLRDKVYIRYSLFDLSKVHVYSMKGEFLCVAHRVEKVHPMARVLGTVKDMEEYKQQYQKQQRQFKKAKKEFQKYFPSEKAEVLEIEPEDNDTDIQPIIEKPKRERKRRRAEAGEACVEQDSQRRLMRAPKRLTPREQQMNKPIFNSNYEKYEWLMTHGTTNPEDRKWLADYMRSDEYYNLYGD</sequence>
<organism evidence="3 4">
    <name type="scientific">Candidatus Scatenecus faecavium</name>
    <dbReference type="NCBI Taxonomy" id="2840915"/>
    <lineage>
        <taxon>Bacteria</taxon>
        <taxon>Candidatus Scatenecus</taxon>
    </lineage>
</organism>
<gene>
    <name evidence="3" type="ORF">IAD41_05805</name>
</gene>
<evidence type="ECO:0000256" key="1">
    <source>
        <dbReference type="SAM" id="MobiDB-lite"/>
    </source>
</evidence>
<reference evidence="3" key="1">
    <citation type="submission" date="2020-10" db="EMBL/GenBank/DDBJ databases">
        <authorList>
            <person name="Gilroy R."/>
        </authorList>
    </citation>
    <scope>NUCLEOTIDE SEQUENCE</scope>
    <source>
        <strain evidence="3">CHK152-2994</strain>
    </source>
</reference>
<dbReference type="InterPro" id="IPR036397">
    <property type="entry name" value="RNaseH_sf"/>
</dbReference>
<dbReference type="GO" id="GO:0003676">
    <property type="term" value="F:nucleic acid binding"/>
    <property type="evidence" value="ECO:0007669"/>
    <property type="project" value="InterPro"/>
</dbReference>
<dbReference type="GO" id="GO:0015074">
    <property type="term" value="P:DNA integration"/>
    <property type="evidence" value="ECO:0007669"/>
    <property type="project" value="InterPro"/>
</dbReference>
<evidence type="ECO:0000313" key="3">
    <source>
        <dbReference type="EMBL" id="HIS83102.1"/>
    </source>
</evidence>
<dbReference type="SUPFAM" id="SSF50610">
    <property type="entry name" value="mu transposase, C-terminal domain"/>
    <property type="match status" value="1"/>
</dbReference>
<dbReference type="InterPro" id="IPR015378">
    <property type="entry name" value="Transposase-like_Mu_C"/>
</dbReference>
<proteinExistence type="predicted"/>
<comment type="caution">
    <text evidence="3">The sequence shown here is derived from an EMBL/GenBank/DDBJ whole genome shotgun (WGS) entry which is preliminary data.</text>
</comment>
<dbReference type="EMBL" id="DVJO01000126">
    <property type="protein sequence ID" value="HIS83102.1"/>
    <property type="molecule type" value="Genomic_DNA"/>
</dbReference>
<feature type="region of interest" description="Disordered" evidence="1">
    <location>
        <begin position="615"/>
        <end position="635"/>
    </location>
</feature>
<accession>A0A9D1FVU1</accession>
<protein>
    <submittedName>
        <fullName evidence="3">Transposase</fullName>
    </submittedName>
</protein>
<dbReference type="PROSITE" id="PS50994">
    <property type="entry name" value="INTEGRASE"/>
    <property type="match status" value="1"/>
</dbReference>
<dbReference type="InterPro" id="IPR001584">
    <property type="entry name" value="Integrase_cat-core"/>
</dbReference>
<evidence type="ECO:0000259" key="2">
    <source>
        <dbReference type="PROSITE" id="PS50994"/>
    </source>
</evidence>
<dbReference type="SUPFAM" id="SSF53098">
    <property type="entry name" value="Ribonuclease H-like"/>
    <property type="match status" value="1"/>
</dbReference>
<feature type="domain" description="Integrase catalytic" evidence="2">
    <location>
        <begin position="259"/>
        <end position="445"/>
    </location>
</feature>
<dbReference type="Gene3D" id="3.30.420.10">
    <property type="entry name" value="Ribonuclease H-like superfamily/Ribonuclease H"/>
    <property type="match status" value="1"/>
</dbReference>
<dbReference type="AlphaFoldDB" id="A0A9D1FVU1"/>
<dbReference type="Pfam" id="PF09039">
    <property type="entry name" value="HTH_Tnp_Mu_2"/>
    <property type="match status" value="1"/>
</dbReference>
<name>A0A9D1FVU1_9BACT</name>